<evidence type="ECO:0000313" key="1">
    <source>
        <dbReference type="EMBL" id="KIM76257.1"/>
    </source>
</evidence>
<gene>
    <name evidence="1" type="ORF">PILCRDRAFT_649870</name>
</gene>
<reference evidence="2" key="2">
    <citation type="submission" date="2015-01" db="EMBL/GenBank/DDBJ databases">
        <title>Evolutionary Origins and Diversification of the Mycorrhizal Mutualists.</title>
        <authorList>
            <consortium name="DOE Joint Genome Institute"/>
            <consortium name="Mycorrhizal Genomics Consortium"/>
            <person name="Kohler A."/>
            <person name="Kuo A."/>
            <person name="Nagy L.G."/>
            <person name="Floudas D."/>
            <person name="Copeland A."/>
            <person name="Barry K.W."/>
            <person name="Cichocki N."/>
            <person name="Veneault-Fourrey C."/>
            <person name="LaButti K."/>
            <person name="Lindquist E.A."/>
            <person name="Lipzen A."/>
            <person name="Lundell T."/>
            <person name="Morin E."/>
            <person name="Murat C."/>
            <person name="Riley R."/>
            <person name="Ohm R."/>
            <person name="Sun H."/>
            <person name="Tunlid A."/>
            <person name="Henrissat B."/>
            <person name="Grigoriev I.V."/>
            <person name="Hibbett D.S."/>
            <person name="Martin F."/>
        </authorList>
    </citation>
    <scope>NUCLEOTIDE SEQUENCE [LARGE SCALE GENOMIC DNA]</scope>
    <source>
        <strain evidence="2">F 1598</strain>
    </source>
</reference>
<dbReference type="Proteomes" id="UP000054166">
    <property type="component" value="Unassembled WGS sequence"/>
</dbReference>
<evidence type="ECO:0000313" key="2">
    <source>
        <dbReference type="Proteomes" id="UP000054166"/>
    </source>
</evidence>
<dbReference type="HOGENOM" id="CLU_2574719_0_0_1"/>
<sequence>MFHIPVQHTPCLTWISQSDCEHTSALPLKLRLHPWSSGFSLTHRLIEALRARRYDTMDANPVRIRSVAVKYLDPVVQLAKT</sequence>
<keyword evidence="2" id="KW-1185">Reference proteome</keyword>
<reference evidence="1 2" key="1">
    <citation type="submission" date="2014-04" db="EMBL/GenBank/DDBJ databases">
        <authorList>
            <consortium name="DOE Joint Genome Institute"/>
            <person name="Kuo A."/>
            <person name="Tarkka M."/>
            <person name="Buscot F."/>
            <person name="Kohler A."/>
            <person name="Nagy L.G."/>
            <person name="Floudas D."/>
            <person name="Copeland A."/>
            <person name="Barry K.W."/>
            <person name="Cichocki N."/>
            <person name="Veneault-Fourrey C."/>
            <person name="LaButti K."/>
            <person name="Lindquist E.A."/>
            <person name="Lipzen A."/>
            <person name="Lundell T."/>
            <person name="Morin E."/>
            <person name="Murat C."/>
            <person name="Sun H."/>
            <person name="Tunlid A."/>
            <person name="Henrissat B."/>
            <person name="Grigoriev I.V."/>
            <person name="Hibbett D.S."/>
            <person name="Martin F."/>
            <person name="Nordberg H.P."/>
            <person name="Cantor M.N."/>
            <person name="Hua S.X."/>
        </authorList>
    </citation>
    <scope>NUCLEOTIDE SEQUENCE [LARGE SCALE GENOMIC DNA]</scope>
    <source>
        <strain evidence="1 2">F 1598</strain>
    </source>
</reference>
<dbReference type="AlphaFoldDB" id="A0A0C3BFY2"/>
<dbReference type="EMBL" id="KN833036">
    <property type="protein sequence ID" value="KIM76257.1"/>
    <property type="molecule type" value="Genomic_DNA"/>
</dbReference>
<accession>A0A0C3BFY2</accession>
<protein>
    <submittedName>
        <fullName evidence="1">Uncharacterized protein</fullName>
    </submittedName>
</protein>
<name>A0A0C3BFY2_PILCF</name>
<dbReference type="InParanoid" id="A0A0C3BFY2"/>
<proteinExistence type="predicted"/>
<organism evidence="1 2">
    <name type="scientific">Piloderma croceum (strain F 1598)</name>
    <dbReference type="NCBI Taxonomy" id="765440"/>
    <lineage>
        <taxon>Eukaryota</taxon>
        <taxon>Fungi</taxon>
        <taxon>Dikarya</taxon>
        <taxon>Basidiomycota</taxon>
        <taxon>Agaricomycotina</taxon>
        <taxon>Agaricomycetes</taxon>
        <taxon>Agaricomycetidae</taxon>
        <taxon>Atheliales</taxon>
        <taxon>Atheliaceae</taxon>
        <taxon>Piloderma</taxon>
    </lineage>
</organism>